<comment type="domain">
    <text evidence="16">The large subunit is composed of 2 ATP-grasp domains that are involved in binding the 2 ATP molecules needed for carbamoyl phosphate synthesis. The N-terminal ATP-grasp domain (referred to as the carboxyphosphate synthetic component) catalyzes the ATP-dependent phosphorylation of hydrogencarbonate to carboxyphosphate and the subsequent nucleophilic attack by ammonia to form a carbamate intermediate. The C-terminal ATP-grasp domain (referred to as the carbamoyl phosphate synthetic component) then catalyzes the phosphorylation of carbamate with the second ATP to form the end product carbamoyl phosphate. The reactive and unstable enzyme intermediates are sequentially channeled from one active site to the next through the interior of the protein over a distance of at least 96 A.</text>
</comment>
<feature type="binding site" evidence="16">
    <location>
        <position position="775"/>
    </location>
    <ligand>
        <name>ATP</name>
        <dbReference type="ChEBI" id="CHEBI:30616"/>
        <label>2</label>
    </ligand>
</feature>
<keyword evidence="9 16" id="KW-0677">Repeat</keyword>
<feature type="binding site" evidence="16">
    <location>
        <position position="260"/>
    </location>
    <ligand>
        <name>ATP</name>
        <dbReference type="ChEBI" id="CHEBI:30616"/>
        <label>1</label>
    </ligand>
</feature>
<dbReference type="GO" id="GO:0006526">
    <property type="term" value="P:L-arginine biosynthetic process"/>
    <property type="evidence" value="ECO:0007669"/>
    <property type="project" value="UniProtKB-UniRule"/>
</dbReference>
<accession>M0AMI0</accession>
<evidence type="ECO:0000256" key="2">
    <source>
        <dbReference type="ARBA" id="ARBA00004812"/>
    </source>
</evidence>
<feature type="binding site" evidence="16">
    <location>
        <position position="303"/>
    </location>
    <ligand>
        <name>ATP</name>
        <dbReference type="ChEBI" id="CHEBI:30616"/>
        <label>1</label>
    </ligand>
</feature>
<dbReference type="NCBIfam" id="NF009455">
    <property type="entry name" value="PRK12815.1"/>
    <property type="match status" value="1"/>
</dbReference>
<dbReference type="GO" id="GO:0006541">
    <property type="term" value="P:glutamine metabolic process"/>
    <property type="evidence" value="ECO:0007669"/>
    <property type="project" value="TreeGrafter"/>
</dbReference>
<dbReference type="InterPro" id="IPR005479">
    <property type="entry name" value="CPAse_ATP-bd"/>
</dbReference>
<feature type="binding site" evidence="16">
    <location>
        <position position="809"/>
    </location>
    <ligand>
        <name>ATP</name>
        <dbReference type="ChEBI" id="CHEBI:30616"/>
        <label>2</label>
    </ligand>
</feature>
<feature type="binding site" evidence="16">
    <location>
        <position position="850"/>
    </location>
    <ligand>
        <name>ATP</name>
        <dbReference type="ChEBI" id="CHEBI:30616"/>
        <label>2</label>
    </ligand>
</feature>
<dbReference type="AlphaFoldDB" id="M0AMI0"/>
<dbReference type="RefSeq" id="WP_006110030.1">
    <property type="nucleotide sequence ID" value="NZ_AOIO01000033.1"/>
</dbReference>
<feature type="binding site" evidence="16">
    <location>
        <position position="782"/>
    </location>
    <ligand>
        <name>ATP</name>
        <dbReference type="ChEBI" id="CHEBI:30616"/>
        <label>2</label>
    </ligand>
</feature>
<dbReference type="InterPro" id="IPR005480">
    <property type="entry name" value="CPSase_lsu_oligo"/>
</dbReference>
<dbReference type="InterPro" id="IPR005483">
    <property type="entry name" value="CPSase_dom"/>
</dbReference>
<dbReference type="FunFam" id="3.30.470.20:FF:000013">
    <property type="entry name" value="Carbamoyl-phosphate synthase large chain"/>
    <property type="match status" value="1"/>
</dbReference>
<feature type="binding site" evidence="16">
    <location>
        <position position="303"/>
    </location>
    <ligand>
        <name>Mg(2+)</name>
        <dbReference type="ChEBI" id="CHEBI:18420"/>
        <label>1</label>
    </ligand>
</feature>
<dbReference type="HAMAP" id="MF_01210_A">
    <property type="entry name" value="CPSase_L_chain_A"/>
    <property type="match status" value="1"/>
</dbReference>
<feature type="binding site" evidence="16">
    <location>
        <position position="303"/>
    </location>
    <ligand>
        <name>Mn(2+)</name>
        <dbReference type="ChEBI" id="CHEBI:29035"/>
        <label>1</label>
    </ligand>
</feature>
<feature type="region of interest" description="Carboxyphosphate synthetic domain" evidence="16">
    <location>
        <begin position="1"/>
        <end position="423"/>
    </location>
</feature>
<dbReference type="UniPathway" id="UPA00070">
    <property type="reaction ID" value="UER00115"/>
</dbReference>
<dbReference type="Pfam" id="PF02786">
    <property type="entry name" value="CPSase_L_D2"/>
    <property type="match status" value="2"/>
</dbReference>
<feature type="binding site" evidence="16">
    <location>
        <position position="320"/>
    </location>
    <ligand>
        <name>Mn(2+)</name>
        <dbReference type="ChEBI" id="CHEBI:29035"/>
        <label>1</label>
    </ligand>
</feature>
<comment type="similarity">
    <text evidence="4 16">Belongs to the CarB family.</text>
</comment>
<dbReference type="GO" id="GO:0005524">
    <property type="term" value="F:ATP binding"/>
    <property type="evidence" value="ECO:0007669"/>
    <property type="project" value="UniProtKB-UniRule"/>
</dbReference>
<feature type="region of interest" description="Allosteric domain" evidence="16">
    <location>
        <begin position="958"/>
        <end position="1055"/>
    </location>
</feature>
<feature type="binding site" evidence="16">
    <location>
        <position position="195"/>
    </location>
    <ligand>
        <name>ATP</name>
        <dbReference type="ChEBI" id="CHEBI:30616"/>
        <label>1</label>
    </ligand>
</feature>
<dbReference type="NCBIfam" id="TIGR01369">
    <property type="entry name" value="CPSaseII_lrg"/>
    <property type="match status" value="1"/>
</dbReference>
<keyword evidence="14" id="KW-0464">Manganese</keyword>
<evidence type="ECO:0000256" key="3">
    <source>
        <dbReference type="ARBA" id="ARBA00005077"/>
    </source>
</evidence>
<feature type="binding site" evidence="16">
    <location>
        <position position="777"/>
    </location>
    <ligand>
        <name>ATP</name>
        <dbReference type="ChEBI" id="CHEBI:30616"/>
        <label>2</label>
    </ligand>
</feature>
<feature type="binding site" evidence="16">
    <location>
        <position position="736"/>
    </location>
    <ligand>
        <name>ATP</name>
        <dbReference type="ChEBI" id="CHEBI:30616"/>
        <label>2</label>
    </ligand>
</feature>
<dbReference type="InterPro" id="IPR006275">
    <property type="entry name" value="CPSase_lsu"/>
</dbReference>
<evidence type="ECO:0000256" key="16">
    <source>
        <dbReference type="HAMAP-Rule" id="MF_01210"/>
    </source>
</evidence>
<keyword evidence="7 16" id="KW-0028">Amino-acid biosynthesis</keyword>
<dbReference type="PROSITE" id="PS00867">
    <property type="entry name" value="CPSASE_2"/>
    <property type="match status" value="1"/>
</dbReference>
<dbReference type="GO" id="GO:0004087">
    <property type="term" value="F:carbamoyl-phosphate synthase (ammonia) activity"/>
    <property type="evidence" value="ECO:0007669"/>
    <property type="project" value="UniProtKB-EC"/>
</dbReference>
<keyword evidence="8" id="KW-0479">Metal-binding</keyword>
<dbReference type="EC" id="6.3.5.5" evidence="16"/>
<dbReference type="OrthoDB" id="85487at2157"/>
<dbReference type="GO" id="GO:0044205">
    <property type="term" value="P:'de novo' UMP biosynthetic process"/>
    <property type="evidence" value="ECO:0007669"/>
    <property type="project" value="UniProtKB-UniRule"/>
</dbReference>
<dbReference type="FunFam" id="3.30.1490.20:FF:000001">
    <property type="entry name" value="Carbamoyl-phosphate synthase large chain"/>
    <property type="match status" value="1"/>
</dbReference>
<keyword evidence="5 16" id="KW-0055">Arginine biosynthesis</keyword>
<dbReference type="Gene3D" id="1.10.1030.10">
    <property type="entry name" value="Carbamoyl-phosphate synthetase, large subunit oligomerisation domain"/>
    <property type="match status" value="1"/>
</dbReference>
<reference evidence="18 19" key="1">
    <citation type="journal article" date="2014" name="PLoS Genet.">
        <title>Phylogenetically driven sequencing of extremely halophilic archaea reveals strategies for static and dynamic osmo-response.</title>
        <authorList>
            <person name="Becker E.A."/>
            <person name="Seitzer P.M."/>
            <person name="Tritt A."/>
            <person name="Larsen D."/>
            <person name="Krusor M."/>
            <person name="Yao A.I."/>
            <person name="Wu D."/>
            <person name="Madern D."/>
            <person name="Eisen J.A."/>
            <person name="Darling A.E."/>
            <person name="Facciotti M.T."/>
        </authorList>
    </citation>
    <scope>NUCLEOTIDE SEQUENCE [LARGE SCALE GENOMIC DNA]</scope>
    <source>
        <strain evidence="18 19">DSM 12278</strain>
    </source>
</reference>
<sequence length="1055" mass="114546">MSTDNDTAGDGRTILLIGSGPIQIGQAAEFDYSGAQACRALQEEGARVVLVNSNPATIMTDPEMADEVYIEPITTDAIAEIIRKENPDGVIAGLGGQTGLNVTAELAEEGVLEEFDVDIMGTPLETIYATEDRDLFRQRMEKIGQPVPKSTTISLDADEEVSELTEDDLKDRVRDAVDEVGGLPVIARTTYTLGGSGSGVVAEMDELLRRVRKGLRLSRNSEVLITESIAGWVEYEYEVMRDADDSCIIICNMENIDPMGIHTGESTVVTPSQIVPDEGHQEMRTAALDVIRELGIQGGCNIQFAWHDDGTPGGEYRVVEVNPRVSRSSALASKATGYPIARVTAKVALGKRLHEIENEITGETTAAFEPAIDYVVTKVPRWPKDKFDDVDFELTTAMKSTGEAMAIGRSFEESLLKALRSSEYEPDVDWAEVGDDELEEHYLERPSPDRPYAMFEAFERGYTLDEVVDLTGIFEWYTERYKNIADSTLAAQEGDFTEAAIAGHTNTSIAATAGSDVGTVEQEVPGRTYKQVDTCAGEFEAETPYYYSARKNEFETGPYEGMAAAGELEIDPDIESVIVVGGGPIRIGQGVEFDYCSVHAVRALRELGIDAHVVNNNPETVSTDYDTSDGLFFEPITAEEVADVAEATGADGVMVQFGGQTSVNIGEPLEDELERRGLDCEVMGTSVEAMDLAEDRDRFNALMDELEIAQPEGGTAFSKDEALDLAHDIGYPVLVRPSYVLGGRAMDVVYDDAELETYIEEAVRVSPEKPILVDDFLEDAIELDVDAVSDGRSVLIGGIMEHVESAGVHSGDSACMIPPRSLDDDTLARVREVTEDIAEALQTRGLLNVQLAVRDGEVYVLEANPRSSRTVPFVSKATGVPIAKLAAKVMAGETLSTLDATEQVPEHTSIKEVVLPFDRLPGSDPRLGPEMKSTGEVMGTASEFGTAYWKAQQAAHNDIDEGTAVVDLDVAGFENHFDVVVFDDVPQAIREGAVDFVVSRDRDSLEMAVEEEVPYLSTEASAEAYVEGLESFEGELEVASVTDRPKGAARWGMSE</sequence>
<dbReference type="FunFam" id="3.40.50.20:FF:000001">
    <property type="entry name" value="Carbamoyl-phosphate synthase large chain"/>
    <property type="match status" value="2"/>
</dbReference>
<feature type="binding site" evidence="16">
    <location>
        <position position="320"/>
    </location>
    <ligand>
        <name>Mg(2+)</name>
        <dbReference type="ChEBI" id="CHEBI:18420"/>
        <label>2</label>
    </ligand>
</feature>
<dbReference type="PRINTS" id="PR00098">
    <property type="entry name" value="CPSASE"/>
</dbReference>
<comment type="catalytic activity">
    <reaction evidence="16">
        <text>hydrogencarbonate + L-glutamine + 2 ATP + H2O = carbamoyl phosphate + L-glutamate + 2 ADP + phosphate + 2 H(+)</text>
        <dbReference type="Rhea" id="RHEA:18633"/>
        <dbReference type="ChEBI" id="CHEBI:15377"/>
        <dbReference type="ChEBI" id="CHEBI:15378"/>
        <dbReference type="ChEBI" id="CHEBI:17544"/>
        <dbReference type="ChEBI" id="CHEBI:29985"/>
        <dbReference type="ChEBI" id="CHEBI:30616"/>
        <dbReference type="ChEBI" id="CHEBI:43474"/>
        <dbReference type="ChEBI" id="CHEBI:58228"/>
        <dbReference type="ChEBI" id="CHEBI:58359"/>
        <dbReference type="ChEBI" id="CHEBI:456216"/>
        <dbReference type="EC" id="6.3.5.5"/>
    </reaction>
</comment>
<evidence type="ECO:0000256" key="1">
    <source>
        <dbReference type="ARBA" id="ARBA00001936"/>
    </source>
</evidence>
<dbReference type="SUPFAM" id="SSF56059">
    <property type="entry name" value="Glutathione synthetase ATP-binding domain-like"/>
    <property type="match status" value="2"/>
</dbReference>
<comment type="catalytic activity">
    <reaction evidence="15 16">
        <text>hydrogencarbonate + NH4(+) + 2 ATP = carbamoyl phosphate + 2 ADP + phosphate + 2 H(+)</text>
        <dbReference type="Rhea" id="RHEA:18029"/>
        <dbReference type="ChEBI" id="CHEBI:15378"/>
        <dbReference type="ChEBI" id="CHEBI:17544"/>
        <dbReference type="ChEBI" id="CHEBI:28938"/>
        <dbReference type="ChEBI" id="CHEBI:30616"/>
        <dbReference type="ChEBI" id="CHEBI:43474"/>
        <dbReference type="ChEBI" id="CHEBI:58228"/>
        <dbReference type="ChEBI" id="CHEBI:456216"/>
        <dbReference type="EC" id="6.3.4.16"/>
    </reaction>
</comment>
<evidence type="ECO:0000256" key="9">
    <source>
        <dbReference type="ARBA" id="ARBA00022737"/>
    </source>
</evidence>
<dbReference type="Pfam" id="PF02787">
    <property type="entry name" value="CPSase_L_D3"/>
    <property type="match status" value="1"/>
</dbReference>
<dbReference type="STRING" id="29540.C481_14873"/>
<feature type="binding site" evidence="16">
    <location>
        <position position="862"/>
    </location>
    <ligand>
        <name>Mg(2+)</name>
        <dbReference type="ChEBI" id="CHEBI:18420"/>
        <label>4</label>
    </ligand>
</feature>
<keyword evidence="11 16" id="KW-0067">ATP-binding</keyword>
<dbReference type="SUPFAM" id="SSF52440">
    <property type="entry name" value="PreATP-grasp domain"/>
    <property type="match status" value="2"/>
</dbReference>
<comment type="cofactor">
    <cofactor evidence="16">
        <name>Mg(2+)</name>
        <dbReference type="ChEBI" id="CHEBI:18420"/>
    </cofactor>
    <cofactor evidence="16">
        <name>Mn(2+)</name>
        <dbReference type="ChEBI" id="CHEBI:29035"/>
    </cofactor>
    <text evidence="16">Binds 4 Mg(2+) or Mn(2+) ions per subunit.</text>
</comment>
<dbReference type="InterPro" id="IPR036897">
    <property type="entry name" value="CarbamoylP_synth_lsu_oligo_sf"/>
</dbReference>
<feature type="binding site" evidence="16">
    <location>
        <position position="234"/>
    </location>
    <ligand>
        <name>ATP</name>
        <dbReference type="ChEBI" id="CHEBI:30616"/>
        <label>1</label>
    </ligand>
</feature>
<feature type="binding site" evidence="16">
    <location>
        <position position="322"/>
    </location>
    <ligand>
        <name>Mg(2+)</name>
        <dbReference type="ChEBI" id="CHEBI:18420"/>
        <label>2</label>
    </ligand>
</feature>
<feature type="binding site" evidence="16">
    <location>
        <position position="850"/>
    </location>
    <ligand>
        <name>Mn(2+)</name>
        <dbReference type="ChEBI" id="CHEBI:29035"/>
        <label>3</label>
    </ligand>
</feature>
<keyword evidence="6 16" id="KW-0436">Ligase</keyword>
<proteinExistence type="inferred from homology"/>
<dbReference type="eggNOG" id="arCOG01594">
    <property type="taxonomic scope" value="Archaea"/>
</dbReference>
<evidence type="ECO:0000256" key="12">
    <source>
        <dbReference type="ARBA" id="ARBA00022842"/>
    </source>
</evidence>
<feature type="binding site" evidence="16">
    <location>
        <position position="227"/>
    </location>
    <ligand>
        <name>ATP</name>
        <dbReference type="ChEBI" id="CHEBI:30616"/>
        <label>1</label>
    </ligand>
</feature>
<dbReference type="PANTHER" id="PTHR11405:SF53">
    <property type="entry name" value="CARBAMOYL-PHOSPHATE SYNTHASE [AMMONIA], MITOCHONDRIAL"/>
    <property type="match status" value="1"/>
</dbReference>
<feature type="binding site" evidence="16">
    <location>
        <position position="862"/>
    </location>
    <ligand>
        <name>Mn(2+)</name>
        <dbReference type="ChEBI" id="CHEBI:29035"/>
        <label>4</label>
    </ligand>
</feature>
<feature type="binding site" evidence="16">
    <location>
        <position position="862"/>
    </location>
    <ligand>
        <name>ATP</name>
        <dbReference type="ChEBI" id="CHEBI:30616"/>
        <label>2</label>
    </ligand>
</feature>
<feature type="binding site" evidence="16">
    <location>
        <position position="320"/>
    </location>
    <ligand>
        <name>Mg(2+)</name>
        <dbReference type="ChEBI" id="CHEBI:18420"/>
        <label>1</label>
    </ligand>
</feature>
<dbReference type="Gene3D" id="3.30.470.20">
    <property type="entry name" value="ATP-grasp fold, B domain"/>
    <property type="match status" value="2"/>
</dbReference>
<gene>
    <name evidence="16 18" type="primary">carB</name>
    <name evidence="18" type="ORF">C481_14873</name>
</gene>
<evidence type="ECO:0000256" key="13">
    <source>
        <dbReference type="ARBA" id="ARBA00022975"/>
    </source>
</evidence>
<evidence type="ECO:0000256" key="6">
    <source>
        <dbReference type="ARBA" id="ARBA00022598"/>
    </source>
</evidence>
<feature type="domain" description="ATP-grasp" evidence="17">
    <location>
        <begin position="700"/>
        <end position="891"/>
    </location>
</feature>
<feature type="binding site" evidence="16">
    <location>
        <position position="862"/>
    </location>
    <ligand>
        <name>Mg(2+)</name>
        <dbReference type="ChEBI" id="CHEBI:18420"/>
        <label>3</label>
    </ligand>
</feature>
<evidence type="ECO:0000256" key="15">
    <source>
        <dbReference type="ARBA" id="ARBA00047359"/>
    </source>
</evidence>
<comment type="subunit">
    <text evidence="16">Composed of two chains; the small (or glutamine) chain promotes the hydrolysis of glutamine to ammonia, which is used by the large (or ammonia) chain to synthesize carbamoyl phosphate. Tetramer of heterodimers (alpha,beta)4.</text>
</comment>
<feature type="binding site" evidence="16">
    <location>
        <position position="862"/>
    </location>
    <ligand>
        <name>Mn(2+)</name>
        <dbReference type="ChEBI" id="CHEBI:29035"/>
        <label>3</label>
    </ligand>
</feature>
<dbReference type="PATRIC" id="fig|29540.5.peg.3024"/>
<dbReference type="PANTHER" id="PTHR11405">
    <property type="entry name" value="CARBAMOYLTRANSFERASE FAMILY MEMBER"/>
    <property type="match status" value="1"/>
</dbReference>
<feature type="binding site" evidence="16">
    <location>
        <position position="229"/>
    </location>
    <ligand>
        <name>ATP</name>
        <dbReference type="ChEBI" id="CHEBI:30616"/>
        <label>1</label>
    </ligand>
</feature>
<feature type="binding site" evidence="16">
    <location>
        <position position="810"/>
    </location>
    <ligand>
        <name>ATP</name>
        <dbReference type="ChEBI" id="CHEBI:30616"/>
        <label>2</label>
    </ligand>
</feature>
<evidence type="ECO:0000256" key="10">
    <source>
        <dbReference type="ARBA" id="ARBA00022741"/>
    </source>
</evidence>
<evidence type="ECO:0000256" key="5">
    <source>
        <dbReference type="ARBA" id="ARBA00022571"/>
    </source>
</evidence>
<feature type="binding site" evidence="16">
    <location>
        <position position="262"/>
    </location>
    <ligand>
        <name>ATP</name>
        <dbReference type="ChEBI" id="CHEBI:30616"/>
        <label>1</label>
    </ligand>
</feature>
<evidence type="ECO:0000313" key="18">
    <source>
        <dbReference type="EMBL" id="ELY99526.1"/>
    </source>
</evidence>
<evidence type="ECO:0000313" key="19">
    <source>
        <dbReference type="Proteomes" id="UP000011554"/>
    </source>
</evidence>
<comment type="cofactor">
    <cofactor evidence="1">
        <name>Mn(2+)</name>
        <dbReference type="ChEBI" id="CHEBI:29035"/>
    </cofactor>
</comment>
<organism evidence="18 19">
    <name type="scientific">Natrialba asiatica (strain ATCC 700177 / DSM 12278 / JCM 9576 / FERM P-10747 / NBRC 102637 / 172P1)</name>
    <dbReference type="NCBI Taxonomy" id="29540"/>
    <lineage>
        <taxon>Archaea</taxon>
        <taxon>Methanobacteriati</taxon>
        <taxon>Methanobacteriota</taxon>
        <taxon>Stenosarchaea group</taxon>
        <taxon>Halobacteria</taxon>
        <taxon>Halobacteriales</taxon>
        <taxon>Natrialbaceae</taxon>
        <taxon>Natrialba</taxon>
    </lineage>
</organism>
<name>M0AMI0_NATA1</name>
<evidence type="ECO:0000256" key="8">
    <source>
        <dbReference type="ARBA" id="ARBA00022723"/>
    </source>
</evidence>
<feature type="binding site" evidence="16">
    <location>
        <position position="261"/>
    </location>
    <ligand>
        <name>ATP</name>
        <dbReference type="ChEBI" id="CHEBI:30616"/>
        <label>1</label>
    </ligand>
</feature>
<feature type="binding site" evidence="16">
    <location>
        <position position="188"/>
    </location>
    <ligand>
        <name>ATP</name>
        <dbReference type="ChEBI" id="CHEBI:30616"/>
        <label>1</label>
    </ligand>
</feature>
<dbReference type="GO" id="GO:0004088">
    <property type="term" value="F:carbamoyl-phosphate synthase (glutamine-hydrolyzing) activity"/>
    <property type="evidence" value="ECO:0007669"/>
    <property type="project" value="UniProtKB-UniRule"/>
</dbReference>
<protein>
    <recommendedName>
        <fullName evidence="16">Carbamoyl phosphate synthase large chain</fullName>
        <ecNumber evidence="16">6.3.4.16</ecNumber>
        <ecNumber evidence="16">6.3.5.5</ecNumber>
    </recommendedName>
    <alternativeName>
        <fullName evidence="16">Carbamoyl phosphate synthetase ammonia chain</fullName>
    </alternativeName>
</protein>
<feature type="binding site" evidence="16">
    <location>
        <position position="808"/>
    </location>
    <ligand>
        <name>ATP</name>
        <dbReference type="ChEBI" id="CHEBI:30616"/>
        <label>2</label>
    </ligand>
</feature>
<dbReference type="SUPFAM" id="SSF48108">
    <property type="entry name" value="Carbamoyl phosphate synthetase, large subunit connection domain"/>
    <property type="match status" value="1"/>
</dbReference>
<feature type="binding site" evidence="16">
    <location>
        <position position="320"/>
    </location>
    <ligand>
        <name>Mn(2+)</name>
        <dbReference type="ChEBI" id="CHEBI:29035"/>
        <label>2</label>
    </ligand>
</feature>
<feature type="binding site" evidence="16">
    <location>
        <position position="194"/>
    </location>
    <ligand>
        <name>ATP</name>
        <dbReference type="ChEBI" id="CHEBI:30616"/>
        <label>1</label>
    </ligand>
</feature>
<evidence type="ECO:0000256" key="4">
    <source>
        <dbReference type="ARBA" id="ARBA00009799"/>
    </source>
</evidence>
<keyword evidence="19" id="KW-1185">Reference proteome</keyword>
<dbReference type="SMART" id="SM01096">
    <property type="entry name" value="CPSase_L_D3"/>
    <property type="match status" value="1"/>
</dbReference>
<evidence type="ECO:0000259" key="17">
    <source>
        <dbReference type="PROSITE" id="PS50975"/>
    </source>
</evidence>
<comment type="caution">
    <text evidence="18">The sequence shown here is derived from an EMBL/GenBank/DDBJ whole genome shotgun (WGS) entry which is preliminary data.</text>
</comment>
<dbReference type="GO" id="GO:0005737">
    <property type="term" value="C:cytoplasm"/>
    <property type="evidence" value="ECO:0007669"/>
    <property type="project" value="TreeGrafter"/>
</dbReference>
<dbReference type="EMBL" id="AOIO01000033">
    <property type="protein sequence ID" value="ELY99526.1"/>
    <property type="molecule type" value="Genomic_DNA"/>
</dbReference>
<feature type="domain" description="ATP-grasp" evidence="17">
    <location>
        <begin position="137"/>
        <end position="349"/>
    </location>
</feature>
<feature type="binding site" evidence="16">
    <location>
        <position position="864"/>
    </location>
    <ligand>
        <name>Mg(2+)</name>
        <dbReference type="ChEBI" id="CHEBI:18420"/>
        <label>4</label>
    </ligand>
</feature>
<evidence type="ECO:0000256" key="14">
    <source>
        <dbReference type="ARBA" id="ARBA00023211"/>
    </source>
</evidence>
<dbReference type="Gene3D" id="3.40.50.20">
    <property type="match status" value="2"/>
</dbReference>
<keyword evidence="13 16" id="KW-0665">Pyrimidine biosynthesis</keyword>
<comment type="pathway">
    <text evidence="3 16">Amino-acid biosynthesis; L-arginine biosynthesis; carbamoyl phosphate from bicarbonate: step 1/1.</text>
</comment>
<feature type="binding site" evidence="16">
    <location>
        <position position="320"/>
    </location>
    <ligand>
        <name>ATP</name>
        <dbReference type="ChEBI" id="CHEBI:30616"/>
        <label>1</label>
    </ligand>
</feature>
<dbReference type="GO" id="GO:0046872">
    <property type="term" value="F:metal ion binding"/>
    <property type="evidence" value="ECO:0007669"/>
    <property type="project" value="UniProtKB-KW"/>
</dbReference>
<comment type="function">
    <text evidence="16">Large subunit of the glutamine-dependent carbamoyl phosphate synthetase (CPSase). CPSase catalyzes the formation of carbamoyl phosphate from the ammonia moiety of glutamine, carbonate, and phosphate donated by ATP, constituting the first step of 2 biosynthetic pathways, one leading to arginine and/or urea and the other to pyrimidine nucleotides. The large subunit (synthetase) binds the substrates ammonia (free or transferred from glutamine from the small subunit), hydrogencarbonate and ATP and carries out an ATP-coupled ligase reaction, activating hydrogencarbonate by forming carboxy phosphate which reacts with ammonia to form carbamoyl phosphate.</text>
</comment>
<dbReference type="EC" id="6.3.4.16" evidence="16"/>
<dbReference type="InterPro" id="IPR058047">
    <property type="entry name" value="CPSase_preATP-grasp"/>
</dbReference>
<comment type="caution">
    <text evidence="16">Lacks conserved residue(s) required for the propagation of feature annotation.</text>
</comment>
<comment type="pathway">
    <text evidence="2 16">Pyrimidine metabolism; UMP biosynthesis via de novo pathway; (S)-dihydroorotate from bicarbonate: step 1/3.</text>
</comment>
<dbReference type="InterPro" id="IPR011761">
    <property type="entry name" value="ATP-grasp"/>
</dbReference>
<feature type="binding site" evidence="16">
    <location>
        <position position="807"/>
    </location>
    <ligand>
        <name>ATP</name>
        <dbReference type="ChEBI" id="CHEBI:30616"/>
        <label>2</label>
    </ligand>
</feature>
<dbReference type="InterPro" id="IPR016185">
    <property type="entry name" value="PreATP-grasp_dom_sf"/>
</dbReference>
<evidence type="ECO:0000256" key="7">
    <source>
        <dbReference type="ARBA" id="ARBA00022605"/>
    </source>
</evidence>
<keyword evidence="12" id="KW-0460">Magnesium</keyword>
<dbReference type="UniPathway" id="UPA00068">
    <property type="reaction ID" value="UER00171"/>
</dbReference>
<feature type="binding site" evidence="16">
    <location>
        <position position="133"/>
    </location>
    <ligand>
        <name>ATP</name>
        <dbReference type="ChEBI" id="CHEBI:30616"/>
        <label>1</label>
    </ligand>
</feature>
<dbReference type="PROSITE" id="PS50975">
    <property type="entry name" value="ATP_GRASP"/>
    <property type="match status" value="2"/>
</dbReference>
<dbReference type="NCBIfam" id="NF003671">
    <property type="entry name" value="PRK05294.1"/>
    <property type="match status" value="1"/>
</dbReference>
<feature type="binding site" evidence="16">
    <location>
        <position position="864"/>
    </location>
    <ligand>
        <name>Mn(2+)</name>
        <dbReference type="ChEBI" id="CHEBI:29035"/>
        <label>4</label>
    </ligand>
</feature>
<dbReference type="Pfam" id="PF25596">
    <property type="entry name" value="CPSase_L_D1"/>
    <property type="match status" value="2"/>
</dbReference>
<keyword evidence="10 16" id="KW-0547">Nucleotide-binding</keyword>
<feature type="binding site" evidence="16">
    <location>
        <position position="322"/>
    </location>
    <ligand>
        <name>Mn(2+)</name>
        <dbReference type="ChEBI" id="CHEBI:29035"/>
        <label>2</label>
    </ligand>
</feature>
<feature type="binding site" evidence="16">
    <location>
        <position position="850"/>
    </location>
    <ligand>
        <name>Mg(2+)</name>
        <dbReference type="ChEBI" id="CHEBI:18420"/>
        <label>3</label>
    </ligand>
</feature>
<dbReference type="PROSITE" id="PS00866">
    <property type="entry name" value="CPSASE_1"/>
    <property type="match status" value="1"/>
</dbReference>
<dbReference type="Proteomes" id="UP000011554">
    <property type="component" value="Unassembled WGS sequence"/>
</dbReference>
<evidence type="ECO:0000256" key="11">
    <source>
        <dbReference type="ARBA" id="ARBA00022840"/>
    </source>
</evidence>